<dbReference type="PANTHER" id="PTHR47634">
    <property type="entry name" value="PROTEIN KINASE DOMAIN-CONTAINING PROTEIN-RELATED"/>
    <property type="match status" value="1"/>
</dbReference>
<dbReference type="Proteomes" id="UP000053424">
    <property type="component" value="Unassembled WGS sequence"/>
</dbReference>
<feature type="compositionally biased region" description="Polar residues" evidence="10">
    <location>
        <begin position="360"/>
        <end position="369"/>
    </location>
</feature>
<dbReference type="GO" id="GO:0005634">
    <property type="term" value="C:nucleus"/>
    <property type="evidence" value="ECO:0007669"/>
    <property type="project" value="TreeGrafter"/>
</dbReference>
<feature type="compositionally biased region" description="Polar residues" evidence="10">
    <location>
        <begin position="268"/>
        <end position="287"/>
    </location>
</feature>
<evidence type="ECO:0000256" key="10">
    <source>
        <dbReference type="SAM" id="MobiDB-lite"/>
    </source>
</evidence>
<dbReference type="InterPro" id="IPR051334">
    <property type="entry name" value="SRPK"/>
</dbReference>
<gene>
    <name evidence="12" type="ORF">M413DRAFT_62966</name>
</gene>
<dbReference type="OrthoDB" id="2649at2759"/>
<keyword evidence="6 9" id="KW-0067">ATP-binding</keyword>
<feature type="region of interest" description="Disordered" evidence="10">
    <location>
        <begin position="243"/>
        <end position="287"/>
    </location>
</feature>
<evidence type="ECO:0000259" key="11">
    <source>
        <dbReference type="PROSITE" id="PS50011"/>
    </source>
</evidence>
<evidence type="ECO:0000313" key="12">
    <source>
        <dbReference type="EMBL" id="KIM48339.1"/>
    </source>
</evidence>
<dbReference type="EMBL" id="KN831769">
    <property type="protein sequence ID" value="KIM48339.1"/>
    <property type="molecule type" value="Genomic_DNA"/>
</dbReference>
<comment type="catalytic activity">
    <reaction evidence="8">
        <text>L-seryl-[protein] + ATP = O-phospho-L-seryl-[protein] + ADP + H(+)</text>
        <dbReference type="Rhea" id="RHEA:17989"/>
        <dbReference type="Rhea" id="RHEA-COMP:9863"/>
        <dbReference type="Rhea" id="RHEA-COMP:11604"/>
        <dbReference type="ChEBI" id="CHEBI:15378"/>
        <dbReference type="ChEBI" id="CHEBI:29999"/>
        <dbReference type="ChEBI" id="CHEBI:30616"/>
        <dbReference type="ChEBI" id="CHEBI:83421"/>
        <dbReference type="ChEBI" id="CHEBI:456216"/>
        <dbReference type="EC" id="2.7.11.1"/>
    </reaction>
</comment>
<evidence type="ECO:0000256" key="8">
    <source>
        <dbReference type="ARBA" id="ARBA00048679"/>
    </source>
</evidence>
<dbReference type="InterPro" id="IPR008271">
    <property type="entry name" value="Ser/Thr_kinase_AS"/>
</dbReference>
<dbReference type="Gene3D" id="3.30.200.20">
    <property type="entry name" value="Phosphorylase Kinase, domain 1"/>
    <property type="match status" value="1"/>
</dbReference>
<dbReference type="PROSITE" id="PS00108">
    <property type="entry name" value="PROTEIN_KINASE_ST"/>
    <property type="match status" value="1"/>
</dbReference>
<dbReference type="GO" id="GO:0004674">
    <property type="term" value="F:protein serine/threonine kinase activity"/>
    <property type="evidence" value="ECO:0007669"/>
    <property type="project" value="UniProtKB-KW"/>
</dbReference>
<dbReference type="GO" id="GO:0005737">
    <property type="term" value="C:cytoplasm"/>
    <property type="evidence" value="ECO:0007669"/>
    <property type="project" value="TreeGrafter"/>
</dbReference>
<dbReference type="InterPro" id="IPR017441">
    <property type="entry name" value="Protein_kinase_ATP_BS"/>
</dbReference>
<evidence type="ECO:0000256" key="7">
    <source>
        <dbReference type="ARBA" id="ARBA00047899"/>
    </source>
</evidence>
<evidence type="ECO:0000256" key="2">
    <source>
        <dbReference type="ARBA" id="ARBA00022527"/>
    </source>
</evidence>
<keyword evidence="3" id="KW-0808">Transferase</keyword>
<accession>A0A0C3CW16</accession>
<keyword evidence="13" id="KW-1185">Reference proteome</keyword>
<dbReference type="Gene3D" id="1.10.510.10">
    <property type="entry name" value="Transferase(Phosphotransferase) domain 1"/>
    <property type="match status" value="2"/>
</dbReference>
<keyword evidence="4 9" id="KW-0547">Nucleotide-binding</keyword>
<dbReference type="PANTHER" id="PTHR47634:SF9">
    <property type="entry name" value="PROTEIN KINASE DOMAIN-CONTAINING PROTEIN-RELATED"/>
    <property type="match status" value="1"/>
</dbReference>
<dbReference type="SUPFAM" id="SSF56112">
    <property type="entry name" value="Protein kinase-like (PK-like)"/>
    <property type="match status" value="1"/>
</dbReference>
<keyword evidence="5" id="KW-0418">Kinase</keyword>
<evidence type="ECO:0000313" key="13">
    <source>
        <dbReference type="Proteomes" id="UP000053424"/>
    </source>
</evidence>
<organism evidence="12 13">
    <name type="scientific">Hebeloma cylindrosporum</name>
    <dbReference type="NCBI Taxonomy" id="76867"/>
    <lineage>
        <taxon>Eukaryota</taxon>
        <taxon>Fungi</taxon>
        <taxon>Dikarya</taxon>
        <taxon>Basidiomycota</taxon>
        <taxon>Agaricomycotina</taxon>
        <taxon>Agaricomycetes</taxon>
        <taxon>Agaricomycetidae</taxon>
        <taxon>Agaricales</taxon>
        <taxon>Agaricineae</taxon>
        <taxon>Hymenogastraceae</taxon>
        <taxon>Hebeloma</taxon>
    </lineage>
</organism>
<evidence type="ECO:0000256" key="6">
    <source>
        <dbReference type="ARBA" id="ARBA00022840"/>
    </source>
</evidence>
<proteinExistence type="predicted"/>
<evidence type="ECO:0000256" key="1">
    <source>
        <dbReference type="ARBA" id="ARBA00012513"/>
    </source>
</evidence>
<dbReference type="InterPro" id="IPR011009">
    <property type="entry name" value="Kinase-like_dom_sf"/>
</dbReference>
<evidence type="ECO:0000256" key="3">
    <source>
        <dbReference type="ARBA" id="ARBA00022679"/>
    </source>
</evidence>
<comment type="catalytic activity">
    <reaction evidence="7">
        <text>L-threonyl-[protein] + ATP = O-phospho-L-threonyl-[protein] + ADP + H(+)</text>
        <dbReference type="Rhea" id="RHEA:46608"/>
        <dbReference type="Rhea" id="RHEA-COMP:11060"/>
        <dbReference type="Rhea" id="RHEA-COMP:11605"/>
        <dbReference type="ChEBI" id="CHEBI:15378"/>
        <dbReference type="ChEBI" id="CHEBI:30013"/>
        <dbReference type="ChEBI" id="CHEBI:30616"/>
        <dbReference type="ChEBI" id="CHEBI:61977"/>
        <dbReference type="ChEBI" id="CHEBI:456216"/>
        <dbReference type="EC" id="2.7.11.1"/>
    </reaction>
</comment>
<reference evidence="12 13" key="1">
    <citation type="submission" date="2014-04" db="EMBL/GenBank/DDBJ databases">
        <authorList>
            <consortium name="DOE Joint Genome Institute"/>
            <person name="Kuo A."/>
            <person name="Gay G."/>
            <person name="Dore J."/>
            <person name="Kohler A."/>
            <person name="Nagy L.G."/>
            <person name="Floudas D."/>
            <person name="Copeland A."/>
            <person name="Barry K.W."/>
            <person name="Cichocki N."/>
            <person name="Veneault-Fourrey C."/>
            <person name="LaButti K."/>
            <person name="Lindquist E.A."/>
            <person name="Lipzen A."/>
            <person name="Lundell T."/>
            <person name="Morin E."/>
            <person name="Murat C."/>
            <person name="Sun H."/>
            <person name="Tunlid A."/>
            <person name="Henrissat B."/>
            <person name="Grigoriev I.V."/>
            <person name="Hibbett D.S."/>
            <person name="Martin F."/>
            <person name="Nordberg H.P."/>
            <person name="Cantor M.N."/>
            <person name="Hua S.X."/>
        </authorList>
    </citation>
    <scope>NUCLEOTIDE SEQUENCE [LARGE SCALE GENOMIC DNA]</scope>
    <source>
        <strain evidence="13">h7</strain>
    </source>
</reference>
<reference evidence="13" key="2">
    <citation type="submission" date="2015-01" db="EMBL/GenBank/DDBJ databases">
        <title>Evolutionary Origins and Diversification of the Mycorrhizal Mutualists.</title>
        <authorList>
            <consortium name="DOE Joint Genome Institute"/>
            <consortium name="Mycorrhizal Genomics Consortium"/>
            <person name="Kohler A."/>
            <person name="Kuo A."/>
            <person name="Nagy L.G."/>
            <person name="Floudas D."/>
            <person name="Copeland A."/>
            <person name="Barry K.W."/>
            <person name="Cichocki N."/>
            <person name="Veneault-Fourrey C."/>
            <person name="LaButti K."/>
            <person name="Lindquist E.A."/>
            <person name="Lipzen A."/>
            <person name="Lundell T."/>
            <person name="Morin E."/>
            <person name="Murat C."/>
            <person name="Riley R."/>
            <person name="Ohm R."/>
            <person name="Sun H."/>
            <person name="Tunlid A."/>
            <person name="Henrissat B."/>
            <person name="Grigoriev I.V."/>
            <person name="Hibbett D.S."/>
            <person name="Martin F."/>
        </authorList>
    </citation>
    <scope>NUCLEOTIDE SEQUENCE [LARGE SCALE GENOMIC DNA]</scope>
    <source>
        <strain evidence="13">h7</strain>
    </source>
</reference>
<dbReference type="FunFam" id="1.10.510.10:FF:000275">
    <property type="entry name" value="SRSF protein kinase 2 isoform X3"/>
    <property type="match status" value="1"/>
</dbReference>
<feature type="domain" description="Protein kinase" evidence="11">
    <location>
        <begin position="57"/>
        <end position="545"/>
    </location>
</feature>
<protein>
    <recommendedName>
        <fullName evidence="1">non-specific serine/threonine protein kinase</fullName>
        <ecNumber evidence="1">2.7.11.1</ecNumber>
    </recommendedName>
</protein>
<dbReference type="AlphaFoldDB" id="A0A0C3CW16"/>
<feature type="binding site" evidence="9">
    <location>
        <position position="86"/>
    </location>
    <ligand>
        <name>ATP</name>
        <dbReference type="ChEBI" id="CHEBI:30616"/>
    </ligand>
</feature>
<dbReference type="SMART" id="SM00220">
    <property type="entry name" value="S_TKc"/>
    <property type="match status" value="1"/>
</dbReference>
<dbReference type="HOGENOM" id="CLU_000288_81_12_1"/>
<dbReference type="EC" id="2.7.11.1" evidence="1"/>
<evidence type="ECO:0000256" key="5">
    <source>
        <dbReference type="ARBA" id="ARBA00022777"/>
    </source>
</evidence>
<dbReference type="PROSITE" id="PS00107">
    <property type="entry name" value="PROTEIN_KINASE_ATP"/>
    <property type="match status" value="1"/>
</dbReference>
<dbReference type="InterPro" id="IPR000719">
    <property type="entry name" value="Prot_kinase_dom"/>
</dbReference>
<feature type="region of interest" description="Disordered" evidence="10">
    <location>
        <begin position="351"/>
        <end position="380"/>
    </location>
</feature>
<dbReference type="GO" id="GO:0005524">
    <property type="term" value="F:ATP binding"/>
    <property type="evidence" value="ECO:0007669"/>
    <property type="project" value="UniProtKB-UniRule"/>
</dbReference>
<keyword evidence="2" id="KW-0723">Serine/threonine-protein kinase</keyword>
<dbReference type="PROSITE" id="PS50011">
    <property type="entry name" value="PROTEIN_KINASE_DOM"/>
    <property type="match status" value="1"/>
</dbReference>
<dbReference type="Pfam" id="PF00069">
    <property type="entry name" value="Pkinase"/>
    <property type="match status" value="2"/>
</dbReference>
<sequence length="557" mass="62715">MAPKQPCAKYQYVVTPTGPKILPVDEPSCKDEESPADYNAGGYLPVKVNDVFNNNRYRVIRKLGWGHFSTVWLVKDTHTQRHSALKVVKSAGRYAETARDEIKLLSRVSAFSPTHPGREHIVSFLDSFSHQGPEASHVCIVFEPLGENLLALIERNKKKGVPRALVKVIARQILLGLEYLHDECDLVHTDIKPENILISIPDIEEHIHNELSQSPSPTSRRVGVPLPVKTRAGVSIPLNQQRTRRQVTIFDSQPLASPGRSAGRSAHGHSSLSMNTRPDNSGSQNGSYIAQMHMSRTGSGYDEERSGLLMPSKKAKKDIDLERELSSAISTSWKATENLSESWKDKVSTSFASYKSTSSPNKTSKQRNSGRADDKPLPPPISVKIADLGNATSSKKHFTEDIQTRQYRSPEAILGRRDWDSRVDIWSVACVIFELLTAEYLFDPQGQGELFTKDDDHMAQIIELLGDFPLEVKMGGKYSRELFDHSGALRYIRTLKPWPLKRVMVEKYLFSEADAALLCDFLEPMLAIDMRERTHARDIKNHRWLEPTKDDVVVTEW</sequence>
<dbReference type="GO" id="GO:0050684">
    <property type="term" value="P:regulation of mRNA processing"/>
    <property type="evidence" value="ECO:0007669"/>
    <property type="project" value="TreeGrafter"/>
</dbReference>
<dbReference type="GO" id="GO:0000245">
    <property type="term" value="P:spliceosomal complex assembly"/>
    <property type="evidence" value="ECO:0007669"/>
    <property type="project" value="TreeGrafter"/>
</dbReference>
<dbReference type="STRING" id="686832.A0A0C3CW16"/>
<name>A0A0C3CW16_HEBCY</name>
<evidence type="ECO:0000256" key="4">
    <source>
        <dbReference type="ARBA" id="ARBA00022741"/>
    </source>
</evidence>
<evidence type="ECO:0000256" key="9">
    <source>
        <dbReference type="PROSITE-ProRule" id="PRU10141"/>
    </source>
</evidence>